<dbReference type="Proteomes" id="UP000789525">
    <property type="component" value="Unassembled WGS sequence"/>
</dbReference>
<feature type="non-terminal residue" evidence="1">
    <location>
        <position position="1"/>
    </location>
</feature>
<organism evidence="1 2">
    <name type="scientific">Acaulospora colombiana</name>
    <dbReference type="NCBI Taxonomy" id="27376"/>
    <lineage>
        <taxon>Eukaryota</taxon>
        <taxon>Fungi</taxon>
        <taxon>Fungi incertae sedis</taxon>
        <taxon>Mucoromycota</taxon>
        <taxon>Glomeromycotina</taxon>
        <taxon>Glomeromycetes</taxon>
        <taxon>Diversisporales</taxon>
        <taxon>Acaulosporaceae</taxon>
        <taxon>Acaulospora</taxon>
    </lineage>
</organism>
<proteinExistence type="predicted"/>
<name>A0ACA9LUA2_9GLOM</name>
<gene>
    <name evidence="1" type="ORF">ACOLOM_LOCUS4871</name>
</gene>
<accession>A0ACA9LUA2</accession>
<keyword evidence="2" id="KW-1185">Reference proteome</keyword>
<comment type="caution">
    <text evidence="1">The sequence shown here is derived from an EMBL/GenBank/DDBJ whole genome shotgun (WGS) entry which is preliminary data.</text>
</comment>
<reference evidence="1" key="1">
    <citation type="submission" date="2021-06" db="EMBL/GenBank/DDBJ databases">
        <authorList>
            <person name="Kallberg Y."/>
            <person name="Tangrot J."/>
            <person name="Rosling A."/>
        </authorList>
    </citation>
    <scope>NUCLEOTIDE SEQUENCE</scope>
    <source>
        <strain evidence="1">CL356</strain>
    </source>
</reference>
<evidence type="ECO:0000313" key="1">
    <source>
        <dbReference type="EMBL" id="CAG8551460.1"/>
    </source>
</evidence>
<evidence type="ECO:0000313" key="2">
    <source>
        <dbReference type="Proteomes" id="UP000789525"/>
    </source>
</evidence>
<sequence length="237" mass="27490">NNLDESKNDDLDDITDRLLARLEATHIDNEIKTPTQPKIDENIRKPKINRQQERKRRKAAKLAEMQREAEEDANNQVNMREVELNAIKDLAERMGLIVEEIVPDGHCLYNAISDQLRIRYQMEADYKKIRKGVAAYMRNNVDEFVAFIPNTQDGELCSLEQFNKYCDDIENTAVWGGEIELRAISKVYKVPVHIVQMDSPLLKMSDDEFPGKEPMTISFHRYMYGLGAHYNSLRTTL</sequence>
<dbReference type="EMBL" id="CAJVPT010008393">
    <property type="protein sequence ID" value="CAG8551460.1"/>
    <property type="molecule type" value="Genomic_DNA"/>
</dbReference>
<protein>
    <submittedName>
        <fullName evidence="1">3010_t:CDS:1</fullName>
    </submittedName>
</protein>